<keyword evidence="2" id="KW-1185">Reference proteome</keyword>
<dbReference type="EMBL" id="CM047940">
    <property type="protein sequence ID" value="KAI9904622.1"/>
    <property type="molecule type" value="Genomic_DNA"/>
</dbReference>
<sequence>MASANLPAAMNASSQDIEMLLAAQCHLGSKNLQVHMEPYLWKTRADGVNVVNIGKTWEKIVLAARIIVAIENPADVCVISARPYGQRAVLKFAAHTGASPIAGRFTPGSFTNYITRSFKEPRLIVVTDPRTDAQAIKEASYVNIPVIALTDTDSPTEYVDVAIPTNNKGRNAIGTVWWLLAREVLRLRGTIYNRETAWDVMPDLYFYRDPEAEAEDKVEEEKLPGVDEDGPAAIESGFVNSAGGDWDTAAPGFTGTQASANWDGVGGEEWGASGAAPAATGGDWAGDASAAAPKESQW</sequence>
<organism evidence="1 2">
    <name type="scientific">Trichothecium roseum</name>
    <dbReference type="NCBI Taxonomy" id="47278"/>
    <lineage>
        <taxon>Eukaryota</taxon>
        <taxon>Fungi</taxon>
        <taxon>Dikarya</taxon>
        <taxon>Ascomycota</taxon>
        <taxon>Pezizomycotina</taxon>
        <taxon>Sordariomycetes</taxon>
        <taxon>Hypocreomycetidae</taxon>
        <taxon>Hypocreales</taxon>
        <taxon>Hypocreales incertae sedis</taxon>
        <taxon>Trichothecium</taxon>
    </lineage>
</organism>
<dbReference type="Proteomes" id="UP001163324">
    <property type="component" value="Chromosome 1"/>
</dbReference>
<evidence type="ECO:0000313" key="1">
    <source>
        <dbReference type="EMBL" id="KAI9904622.1"/>
    </source>
</evidence>
<proteinExistence type="predicted"/>
<comment type="caution">
    <text evidence="1">The sequence shown here is derived from an EMBL/GenBank/DDBJ whole genome shotgun (WGS) entry which is preliminary data.</text>
</comment>
<gene>
    <name evidence="1" type="ORF">N3K66_001151</name>
</gene>
<accession>A0ACC0VE21</accession>
<evidence type="ECO:0000313" key="2">
    <source>
        <dbReference type="Proteomes" id="UP001163324"/>
    </source>
</evidence>
<reference evidence="1" key="1">
    <citation type="submission" date="2022-10" db="EMBL/GenBank/DDBJ databases">
        <title>Complete Genome of Trichothecium roseum strain YXFP-22015, a Plant Pathogen Isolated from Citrus.</title>
        <authorList>
            <person name="Wang Y."/>
            <person name="Zhu L."/>
        </authorList>
    </citation>
    <scope>NUCLEOTIDE SEQUENCE</scope>
    <source>
        <strain evidence="1">YXFP-22015</strain>
    </source>
</reference>
<name>A0ACC0VE21_9HYPO</name>
<protein>
    <submittedName>
        <fullName evidence="1">Uncharacterized protein</fullName>
    </submittedName>
</protein>